<name>A0ABD3XU97_SINWO</name>
<keyword evidence="2" id="KW-1185">Reference proteome</keyword>
<dbReference type="EMBL" id="JBJQND010000001">
    <property type="protein sequence ID" value="KAL3888610.1"/>
    <property type="molecule type" value="Genomic_DNA"/>
</dbReference>
<sequence>MVTLQLEINPQLTSVINIPRDKIGTLRMKRNGEIPVVPEGFKPLKECITKRVNVKDMKGLKDKTPCYTKVTFASNEELLLVDYKNNIFYLLDSLCNFVLQSHILA</sequence>
<protein>
    <submittedName>
        <fullName evidence="1">Uncharacterized protein</fullName>
    </submittedName>
</protein>
<dbReference type="AlphaFoldDB" id="A0ABD3XU97"/>
<evidence type="ECO:0000313" key="1">
    <source>
        <dbReference type="EMBL" id="KAL3888610.1"/>
    </source>
</evidence>
<evidence type="ECO:0000313" key="2">
    <source>
        <dbReference type="Proteomes" id="UP001634394"/>
    </source>
</evidence>
<organism evidence="1 2">
    <name type="scientific">Sinanodonta woodiana</name>
    <name type="common">Chinese pond mussel</name>
    <name type="synonym">Anodonta woodiana</name>
    <dbReference type="NCBI Taxonomy" id="1069815"/>
    <lineage>
        <taxon>Eukaryota</taxon>
        <taxon>Metazoa</taxon>
        <taxon>Spiralia</taxon>
        <taxon>Lophotrochozoa</taxon>
        <taxon>Mollusca</taxon>
        <taxon>Bivalvia</taxon>
        <taxon>Autobranchia</taxon>
        <taxon>Heteroconchia</taxon>
        <taxon>Palaeoheterodonta</taxon>
        <taxon>Unionida</taxon>
        <taxon>Unionoidea</taxon>
        <taxon>Unionidae</taxon>
        <taxon>Unioninae</taxon>
        <taxon>Sinanodonta</taxon>
    </lineage>
</organism>
<reference evidence="1 2" key="1">
    <citation type="submission" date="2024-11" db="EMBL/GenBank/DDBJ databases">
        <title>Chromosome-level genome assembly of the freshwater bivalve Anodonta woodiana.</title>
        <authorList>
            <person name="Chen X."/>
        </authorList>
    </citation>
    <scope>NUCLEOTIDE SEQUENCE [LARGE SCALE GENOMIC DNA]</scope>
    <source>
        <strain evidence="1">MN2024</strain>
        <tissue evidence="1">Gills</tissue>
    </source>
</reference>
<proteinExistence type="predicted"/>
<dbReference type="Proteomes" id="UP001634394">
    <property type="component" value="Unassembled WGS sequence"/>
</dbReference>
<accession>A0ABD3XU97</accession>
<gene>
    <name evidence="1" type="ORF">ACJMK2_000975</name>
</gene>
<comment type="caution">
    <text evidence="1">The sequence shown here is derived from an EMBL/GenBank/DDBJ whole genome shotgun (WGS) entry which is preliminary data.</text>
</comment>